<reference evidence="2 3" key="1">
    <citation type="submission" date="2017-01" db="EMBL/GenBank/DDBJ databases">
        <title>The cable genome- insights into the physiology and evolution of filamentous bacteria capable of sulfide oxidation via long distance electron transfer.</title>
        <authorList>
            <person name="Schreiber L."/>
            <person name="Bjerg J.T."/>
            <person name="Boggild A."/>
            <person name="Van De Vossenberg J."/>
            <person name="Meysman F."/>
            <person name="Nielsen L.P."/>
            <person name="Schramm A."/>
            <person name="Kjeldsen K.U."/>
        </authorList>
    </citation>
    <scope>NUCLEOTIDE SEQUENCE [LARGE SCALE GENOMIC DNA]</scope>
    <source>
        <strain evidence="2">A5</strain>
    </source>
</reference>
<keyword evidence="3" id="KW-1185">Reference proteome</keyword>
<name>A0A444JEC4_9BACT</name>
<accession>A0A444JEC4</accession>
<protein>
    <submittedName>
        <fullName evidence="2">Uncharacterized protein</fullName>
    </submittedName>
</protein>
<dbReference type="EMBL" id="MTKS01000150">
    <property type="protein sequence ID" value="RWX51367.1"/>
    <property type="molecule type" value="Genomic_DNA"/>
</dbReference>
<gene>
    <name evidence="2" type="ORF">VU01_11502</name>
</gene>
<keyword evidence="1" id="KW-0175">Coiled coil</keyword>
<comment type="caution">
    <text evidence="2">The sequence shown here is derived from an EMBL/GenBank/DDBJ whole genome shotgun (WGS) entry which is preliminary data.</text>
</comment>
<organism evidence="2 3">
    <name type="scientific">Candidatus Electrothrix marina</name>
    <dbReference type="NCBI Taxonomy" id="1859130"/>
    <lineage>
        <taxon>Bacteria</taxon>
        <taxon>Pseudomonadati</taxon>
        <taxon>Thermodesulfobacteriota</taxon>
        <taxon>Desulfobulbia</taxon>
        <taxon>Desulfobulbales</taxon>
        <taxon>Desulfobulbaceae</taxon>
        <taxon>Candidatus Electrothrix</taxon>
    </lineage>
</organism>
<evidence type="ECO:0000313" key="2">
    <source>
        <dbReference type="EMBL" id="RWX51367.1"/>
    </source>
</evidence>
<dbReference type="Proteomes" id="UP000288892">
    <property type="component" value="Unassembled WGS sequence"/>
</dbReference>
<proteinExistence type="predicted"/>
<sequence>MSDIKRLEERLEKIENLVLKINSSEEDAKRKDKQTGMLLGAEYFEKKFTEIENNVKGYVNDKFAENESKFDRKLERIKDNFDKKFTENENNVKGYVNDKFAENESKFDRKLERINCRIKDIERDKRTDASIASAVRSMGIFEKTPQSVNGSFFTEELNDYYG</sequence>
<evidence type="ECO:0000313" key="3">
    <source>
        <dbReference type="Proteomes" id="UP000288892"/>
    </source>
</evidence>
<feature type="coiled-coil region" evidence="1">
    <location>
        <begin position="4"/>
        <end position="34"/>
    </location>
</feature>
<evidence type="ECO:0000256" key="1">
    <source>
        <dbReference type="SAM" id="Coils"/>
    </source>
</evidence>
<dbReference type="AlphaFoldDB" id="A0A444JEC4"/>